<dbReference type="Pfam" id="PF06348">
    <property type="entry name" value="DUF1059"/>
    <property type="match status" value="1"/>
</dbReference>
<dbReference type="STRING" id="1797.RMCT_3076"/>
<proteinExistence type="predicted"/>
<reference evidence="1 2" key="1">
    <citation type="journal article" date="2016" name="Genome Announc.">
        <title>Draft Genome Sequences of Five Rapidly Growing Mycobacterium Species, M. thermoresistibile, M. fortuitum subsp. acetamidolyticum, M. canariasense, M. brisbanense, and M. novocastrense.</title>
        <authorList>
            <person name="Katahira K."/>
            <person name="Ogura Y."/>
            <person name="Gotoh Y."/>
            <person name="Hayashi T."/>
        </authorList>
    </citation>
    <scope>NUCLEOTIDE SEQUENCE [LARGE SCALE GENOMIC DNA]</scope>
    <source>
        <strain evidence="1 2">JCM6362</strain>
    </source>
</reference>
<dbReference type="InterPro" id="IPR009409">
    <property type="entry name" value="DUF1059"/>
</dbReference>
<organism evidence="1 2">
    <name type="scientific">Mycolicibacterium thermoresistibile</name>
    <name type="common">Mycobacterium thermoresistibile</name>
    <dbReference type="NCBI Taxonomy" id="1797"/>
    <lineage>
        <taxon>Bacteria</taxon>
        <taxon>Bacillati</taxon>
        <taxon>Actinomycetota</taxon>
        <taxon>Actinomycetes</taxon>
        <taxon>Mycobacteriales</taxon>
        <taxon>Mycobacteriaceae</taxon>
        <taxon>Mycolicibacterium</taxon>
    </lineage>
</organism>
<evidence type="ECO:0000313" key="2">
    <source>
        <dbReference type="Proteomes" id="UP000069654"/>
    </source>
</evidence>
<dbReference type="AlphaFoldDB" id="A0A100XGI0"/>
<dbReference type="EMBL" id="BCTB01000030">
    <property type="protein sequence ID" value="GAT16107.1"/>
    <property type="molecule type" value="Genomic_DNA"/>
</dbReference>
<name>A0A100XGI0_MYCTH</name>
<dbReference type="Proteomes" id="UP000069654">
    <property type="component" value="Unassembled WGS sequence"/>
</dbReference>
<sequence length="50" mass="5741">MYVKTHLNCPCGEAIVGKDEDDLVEKTQAHLKDKHPGMEYGRDEILFMAY</sequence>
<evidence type="ECO:0000313" key="1">
    <source>
        <dbReference type="EMBL" id="GAT16107.1"/>
    </source>
</evidence>
<comment type="caution">
    <text evidence="1">The sequence shown here is derived from an EMBL/GenBank/DDBJ whole genome shotgun (WGS) entry which is preliminary data.</text>
</comment>
<evidence type="ECO:0008006" key="3">
    <source>
        <dbReference type="Google" id="ProtNLM"/>
    </source>
</evidence>
<accession>A0A100XGI0</accession>
<reference evidence="2" key="2">
    <citation type="submission" date="2016-02" db="EMBL/GenBank/DDBJ databases">
        <title>Draft genome sequence of five rapidly growing Mycobacterium species.</title>
        <authorList>
            <person name="Katahira K."/>
            <person name="Gotou Y."/>
            <person name="Iida K."/>
            <person name="Ogura Y."/>
            <person name="Hayashi T."/>
        </authorList>
    </citation>
    <scope>NUCLEOTIDE SEQUENCE [LARGE SCALE GENOMIC DNA]</scope>
    <source>
        <strain evidence="2">JCM6362</strain>
    </source>
</reference>
<gene>
    <name evidence="1" type="ORF">RMCT_3076</name>
</gene>
<protein>
    <recommendedName>
        <fullName evidence="3">DUF1059 domain-containing protein</fullName>
    </recommendedName>
</protein>